<evidence type="ECO:0000256" key="9">
    <source>
        <dbReference type="ARBA" id="ARBA00023136"/>
    </source>
</evidence>
<dbReference type="InterPro" id="IPR050271">
    <property type="entry name" value="UDP-glycosyltransferase"/>
</dbReference>
<evidence type="ECO:0000256" key="4">
    <source>
        <dbReference type="ARBA" id="ARBA00022676"/>
    </source>
</evidence>
<evidence type="ECO:0000256" key="11">
    <source>
        <dbReference type="ARBA" id="ARBA00047475"/>
    </source>
</evidence>
<dbReference type="InterPro" id="IPR002213">
    <property type="entry name" value="UDP_glucos_trans"/>
</dbReference>
<evidence type="ECO:0000256" key="2">
    <source>
        <dbReference type="ARBA" id="ARBA00009995"/>
    </source>
</evidence>
<evidence type="ECO:0000256" key="3">
    <source>
        <dbReference type="ARBA" id="ARBA00012544"/>
    </source>
</evidence>
<dbReference type="PANTHER" id="PTHR48043:SF62">
    <property type="entry name" value="GLUCURONOSYLTRANSFERASE"/>
    <property type="match status" value="1"/>
</dbReference>
<dbReference type="GO" id="GO:0015020">
    <property type="term" value="F:glucuronosyltransferase activity"/>
    <property type="evidence" value="ECO:0007669"/>
    <property type="project" value="UniProtKB-EC"/>
</dbReference>
<evidence type="ECO:0000256" key="10">
    <source>
        <dbReference type="ARBA" id="ARBA00023180"/>
    </source>
</evidence>
<dbReference type="Gene3D" id="3.40.50.2000">
    <property type="entry name" value="Glycogen Phosphorylase B"/>
    <property type="match status" value="1"/>
</dbReference>
<dbReference type="Pfam" id="PF00201">
    <property type="entry name" value="UDPGT"/>
    <property type="match status" value="1"/>
</dbReference>
<protein>
    <recommendedName>
        <fullName evidence="3">glucuronosyltransferase</fullName>
        <ecNumber evidence="3">2.4.1.17</ecNumber>
    </recommendedName>
</protein>
<dbReference type="OrthoDB" id="5835829at2759"/>
<keyword evidence="7" id="KW-0732">Signal</keyword>
<dbReference type="GO" id="GO:0016020">
    <property type="term" value="C:membrane"/>
    <property type="evidence" value="ECO:0007669"/>
    <property type="project" value="UniProtKB-SubCell"/>
</dbReference>
<keyword evidence="14" id="KW-1185">Reference proteome</keyword>
<proteinExistence type="inferred from homology"/>
<evidence type="ECO:0000256" key="12">
    <source>
        <dbReference type="SAM" id="Phobius"/>
    </source>
</evidence>
<keyword evidence="6 12" id="KW-0812">Transmembrane</keyword>
<accession>A0A0B1SX58</accession>
<evidence type="ECO:0000256" key="8">
    <source>
        <dbReference type="ARBA" id="ARBA00022989"/>
    </source>
</evidence>
<evidence type="ECO:0000256" key="5">
    <source>
        <dbReference type="ARBA" id="ARBA00022679"/>
    </source>
</evidence>
<name>A0A0B1SX58_OESDE</name>
<dbReference type="SUPFAM" id="SSF53756">
    <property type="entry name" value="UDP-Glycosyltransferase/glycogen phosphorylase"/>
    <property type="match status" value="1"/>
</dbReference>
<dbReference type="AlphaFoldDB" id="A0A0B1SX58"/>
<keyword evidence="5" id="KW-0808">Transferase</keyword>
<organism evidence="13 14">
    <name type="scientific">Oesophagostomum dentatum</name>
    <name type="common">Nodular worm</name>
    <dbReference type="NCBI Taxonomy" id="61180"/>
    <lineage>
        <taxon>Eukaryota</taxon>
        <taxon>Metazoa</taxon>
        <taxon>Ecdysozoa</taxon>
        <taxon>Nematoda</taxon>
        <taxon>Chromadorea</taxon>
        <taxon>Rhabditida</taxon>
        <taxon>Rhabditina</taxon>
        <taxon>Rhabditomorpha</taxon>
        <taxon>Strongyloidea</taxon>
        <taxon>Strongylidae</taxon>
        <taxon>Oesophagostomum</taxon>
    </lineage>
</organism>
<dbReference type="CDD" id="cd03784">
    <property type="entry name" value="GT1_Gtf-like"/>
    <property type="match status" value="1"/>
</dbReference>
<comment type="catalytic activity">
    <reaction evidence="11">
        <text>glucuronate acceptor + UDP-alpha-D-glucuronate = acceptor beta-D-glucuronoside + UDP + H(+)</text>
        <dbReference type="Rhea" id="RHEA:21032"/>
        <dbReference type="ChEBI" id="CHEBI:15378"/>
        <dbReference type="ChEBI" id="CHEBI:58052"/>
        <dbReference type="ChEBI" id="CHEBI:58223"/>
        <dbReference type="ChEBI" id="CHEBI:132367"/>
        <dbReference type="ChEBI" id="CHEBI:132368"/>
        <dbReference type="EC" id="2.4.1.17"/>
    </reaction>
</comment>
<comment type="subcellular location">
    <subcellularLocation>
        <location evidence="1">Membrane</location>
        <topology evidence="1">Single-pass membrane protein</topology>
    </subcellularLocation>
</comment>
<evidence type="ECO:0000256" key="7">
    <source>
        <dbReference type="ARBA" id="ARBA00022729"/>
    </source>
</evidence>
<gene>
    <name evidence="13" type="ORF">OESDEN_12457</name>
</gene>
<reference evidence="13 14" key="1">
    <citation type="submission" date="2014-03" db="EMBL/GenBank/DDBJ databases">
        <title>Draft genome of the hookworm Oesophagostomum dentatum.</title>
        <authorList>
            <person name="Mitreva M."/>
        </authorList>
    </citation>
    <scope>NUCLEOTIDE SEQUENCE [LARGE SCALE GENOMIC DNA]</scope>
    <source>
        <strain evidence="13 14">OD-Hann</strain>
    </source>
</reference>
<keyword evidence="9 12" id="KW-0472">Membrane</keyword>
<evidence type="ECO:0000256" key="6">
    <source>
        <dbReference type="ARBA" id="ARBA00022692"/>
    </source>
</evidence>
<dbReference type="FunFam" id="3.40.50.2000:FF:000118">
    <property type="entry name" value="UDP-glucuronosyltransferase"/>
    <property type="match status" value="1"/>
</dbReference>
<keyword evidence="10" id="KW-0325">Glycoprotein</keyword>
<dbReference type="EC" id="2.4.1.17" evidence="3"/>
<keyword evidence="8 12" id="KW-1133">Transmembrane helix</keyword>
<dbReference type="Proteomes" id="UP000053660">
    <property type="component" value="Unassembled WGS sequence"/>
</dbReference>
<comment type="similarity">
    <text evidence="2">Belongs to the UDP-glycosyltransferase family.</text>
</comment>
<dbReference type="EMBL" id="KN557074">
    <property type="protein sequence ID" value="KHJ87760.1"/>
    <property type="molecule type" value="Genomic_DNA"/>
</dbReference>
<evidence type="ECO:0000313" key="14">
    <source>
        <dbReference type="Proteomes" id="UP000053660"/>
    </source>
</evidence>
<feature type="transmembrane region" description="Helical" evidence="12">
    <location>
        <begin position="229"/>
        <end position="248"/>
    </location>
</feature>
<evidence type="ECO:0000313" key="13">
    <source>
        <dbReference type="EMBL" id="KHJ87760.1"/>
    </source>
</evidence>
<keyword evidence="4" id="KW-0328">Glycosyltransferase</keyword>
<sequence length="250" mass="28627">MPELLYPPAPRTNDYYSYGSYCNDAKTLPKDIYDFVSDPLSRGTIIVAFGTLVPWHAAPKHKLQAFVDALNNFTDYRVIWSYNGSPIEVANHVRLLEWIPQNDLLLHRKTVLFISHGGLKSVKEAACSGTPSLFMPMFAEQMRNAWLARNKGFADILNKFLVTSDYLEEKIRMVLNERNYKTRGNVLKEELLDHPLSTLDHATFLVNRLLKYEGKFPDFFYPRSSHISYLANLNIDVLLLASVVLLLVSQ</sequence>
<dbReference type="PANTHER" id="PTHR48043">
    <property type="entry name" value="EG:EG0003.4 PROTEIN-RELATED"/>
    <property type="match status" value="1"/>
</dbReference>
<evidence type="ECO:0000256" key="1">
    <source>
        <dbReference type="ARBA" id="ARBA00004167"/>
    </source>
</evidence>